<feature type="domain" description="UBE2O-like SH3-C" evidence="5">
    <location>
        <begin position="489"/>
        <end position="539"/>
    </location>
</feature>
<organism evidence="7">
    <name type="scientific">Setaria italica</name>
    <name type="common">Foxtail millet</name>
    <name type="synonym">Panicum italicum</name>
    <dbReference type="NCBI Taxonomy" id="4555"/>
    <lineage>
        <taxon>Eukaryota</taxon>
        <taxon>Viridiplantae</taxon>
        <taxon>Streptophyta</taxon>
        <taxon>Embryophyta</taxon>
        <taxon>Tracheophyta</taxon>
        <taxon>Spermatophyta</taxon>
        <taxon>Magnoliopsida</taxon>
        <taxon>Liliopsida</taxon>
        <taxon>Poales</taxon>
        <taxon>Poaceae</taxon>
        <taxon>PACMAD clade</taxon>
        <taxon>Panicoideae</taxon>
        <taxon>Panicodae</taxon>
        <taxon>Paniceae</taxon>
        <taxon>Cenchrinae</taxon>
        <taxon>Setaria</taxon>
    </lineage>
</organism>
<feature type="domain" description="UBE2O-like SH3-B" evidence="4">
    <location>
        <begin position="429"/>
        <end position="480"/>
    </location>
</feature>
<feature type="compositionally biased region" description="Low complexity" evidence="3">
    <location>
        <begin position="314"/>
        <end position="332"/>
    </location>
</feature>
<dbReference type="Pfam" id="PF23044">
    <property type="entry name" value="SH3-C_UBE2O"/>
    <property type="match status" value="1"/>
</dbReference>
<gene>
    <name evidence="7" type="ORF">SETIT_7G265900v2</name>
</gene>
<dbReference type="STRING" id="4555.A0A368S028"/>
<proteinExistence type="predicted"/>
<dbReference type="AlphaFoldDB" id="A0A368S028"/>
<dbReference type="Pfam" id="PF23046">
    <property type="entry name" value="tSH3-B_UBE2O"/>
    <property type="match status" value="1"/>
</dbReference>
<keyword evidence="2" id="KW-0833">Ubl conjugation pathway</keyword>
<feature type="region of interest" description="Disordered" evidence="3">
    <location>
        <begin position="563"/>
        <end position="587"/>
    </location>
</feature>
<evidence type="ECO:0000259" key="4">
    <source>
        <dbReference type="Pfam" id="PF23043"/>
    </source>
</evidence>
<name>A0A368S028_SETIT</name>
<dbReference type="InterPro" id="IPR057735">
    <property type="entry name" value="UBE2O-like_tSH3-B"/>
</dbReference>
<dbReference type="OrthoDB" id="694259at2759"/>
<dbReference type="InterPro" id="IPR057733">
    <property type="entry name" value="UBE2O-like_SH3-B"/>
</dbReference>
<reference evidence="7" key="2">
    <citation type="submission" date="2015-07" db="EMBL/GenBank/DDBJ databases">
        <authorList>
            <person name="Noorani M."/>
        </authorList>
    </citation>
    <scope>NUCLEOTIDE SEQUENCE</scope>
    <source>
        <strain evidence="7">Yugu1</strain>
    </source>
</reference>
<reference evidence="7" key="1">
    <citation type="journal article" date="2012" name="Nat. Biotechnol.">
        <title>Reference genome sequence of the model plant Setaria.</title>
        <authorList>
            <person name="Bennetzen J.L."/>
            <person name="Schmutz J."/>
            <person name="Wang H."/>
            <person name="Percifield R."/>
            <person name="Hawkins J."/>
            <person name="Pontaroli A.C."/>
            <person name="Estep M."/>
            <person name="Feng L."/>
            <person name="Vaughn J.N."/>
            <person name="Grimwood J."/>
            <person name="Jenkins J."/>
            <person name="Barry K."/>
            <person name="Lindquist E."/>
            <person name="Hellsten U."/>
            <person name="Deshpande S."/>
            <person name="Wang X."/>
            <person name="Wu X."/>
            <person name="Mitros T."/>
            <person name="Triplett J."/>
            <person name="Yang X."/>
            <person name="Ye C.Y."/>
            <person name="Mauro-Herrera M."/>
            <person name="Wang L."/>
            <person name="Li P."/>
            <person name="Sharma M."/>
            <person name="Sharma R."/>
            <person name="Ronald P.C."/>
            <person name="Panaud O."/>
            <person name="Kellogg E.A."/>
            <person name="Brutnell T.P."/>
            <person name="Doust A.N."/>
            <person name="Tuskan G.A."/>
            <person name="Rokhsar D."/>
            <person name="Devos K.M."/>
        </authorList>
    </citation>
    <scope>NUCLEOTIDE SEQUENCE [LARGE SCALE GENOMIC DNA]</scope>
    <source>
        <strain evidence="7">Yugu1</strain>
    </source>
</reference>
<evidence type="ECO:0000259" key="5">
    <source>
        <dbReference type="Pfam" id="PF23044"/>
    </source>
</evidence>
<dbReference type="EMBL" id="CM003534">
    <property type="protein sequence ID" value="RCV35759.1"/>
    <property type="molecule type" value="Genomic_DNA"/>
</dbReference>
<accession>A0A368S028</accession>
<feature type="compositionally biased region" description="Basic residues" evidence="3">
    <location>
        <begin position="347"/>
        <end position="364"/>
    </location>
</feature>
<dbReference type="Pfam" id="PF23043">
    <property type="entry name" value="SH3-B_UBE2O"/>
    <property type="match status" value="1"/>
</dbReference>
<feature type="region of interest" description="Disordered" evidence="3">
    <location>
        <begin position="279"/>
        <end position="369"/>
    </location>
</feature>
<evidence type="ECO:0000256" key="2">
    <source>
        <dbReference type="ARBA" id="ARBA00022786"/>
    </source>
</evidence>
<evidence type="ECO:0000256" key="3">
    <source>
        <dbReference type="SAM" id="MobiDB-lite"/>
    </source>
</evidence>
<feature type="domain" description="UBE2O-like tandem tSH3-B" evidence="6">
    <location>
        <begin position="133"/>
        <end position="265"/>
    </location>
</feature>
<protein>
    <submittedName>
        <fullName evidence="7">Uncharacterized protein</fullName>
    </submittedName>
</protein>
<dbReference type="PANTHER" id="PTHR46116:SF32">
    <property type="entry name" value="OS05G0153132 PROTEIN"/>
    <property type="match status" value="1"/>
</dbReference>
<keyword evidence="1" id="KW-0808">Transferase</keyword>
<evidence type="ECO:0000259" key="6">
    <source>
        <dbReference type="Pfam" id="PF23046"/>
    </source>
</evidence>
<dbReference type="PANTHER" id="PTHR46116">
    <property type="entry name" value="(E3-INDEPENDENT) E2 UBIQUITIN-CONJUGATING ENZYME"/>
    <property type="match status" value="1"/>
</dbReference>
<evidence type="ECO:0000313" key="7">
    <source>
        <dbReference type="EMBL" id="RCV35759.1"/>
    </source>
</evidence>
<dbReference type="InterPro" id="IPR057734">
    <property type="entry name" value="UBE2O-like_SH3-C"/>
</dbReference>
<evidence type="ECO:0000256" key="1">
    <source>
        <dbReference type="ARBA" id="ARBA00022679"/>
    </source>
</evidence>
<dbReference type="GO" id="GO:0016740">
    <property type="term" value="F:transferase activity"/>
    <property type="evidence" value="ECO:0007669"/>
    <property type="project" value="UniProtKB-KW"/>
</dbReference>
<sequence length="627" mass="68019">MDTGAGQTAGDAAPPVSPIHDGDFVVLKYASEHGDRGVVGVRDDTPVGKVSVICVSGAEVHAELGDLTVVDRSTLRPGHMVVSNSDPGGQVGLVMGVDTVVDLVELEGRGGGGLVARGVPTAELRRVTELSMGDYVASGPWLGRVVELSVDVDVLFDDGAACRVRAAEGKLCAGRENLKLMMRRHNGFFYPGRSVRAAAKVFEAARWLNGHFKRRVHVQGTVAKVELAAVLVQWVASAHLGAGAKEHLTQASPPPHQQRPRDLTFFRSDNHWAVGDRCFFRDPRHNGPRRASCTTTAGDAASPSDHHHLPTSVAPADPSGNSSSSPSPSSAPVLEPTKQQQQQLRKTFFRRHSRARQRRRGRRHAAFERPMSVAGTRTTAVVLWQDGTRQRAVPSASLSTFDTHVIEFVPGNRVTGGAVEPVDGDGGQDDGAAARLRGVVRSLDCKERTARVSWLKPAPPGEEPSEVERDETVSAYDLAKDYDHDIWHGAVVVRLLPSESGGEDLSWVGHAVDFCDAYIQVKWGDGSASKVLPHEIEVVQYEDVLVMQQEMDDWVDDDDAVEAAEEDNHEGEPAAATAAARVEHQRDGTTTGRLGAFIHALIRLPGQVLARGKRYQFWAVGRRRQWR</sequence>